<evidence type="ECO:0000256" key="1">
    <source>
        <dbReference type="SAM" id="Coils"/>
    </source>
</evidence>
<dbReference type="Proteomes" id="UP000001890">
    <property type="component" value="Chromosome"/>
</dbReference>
<protein>
    <recommendedName>
        <fullName evidence="3">Lysozyme inhibitor LprI-like N-terminal domain-containing protein</fullName>
    </recommendedName>
</protein>
<dbReference type="InterPro" id="IPR009739">
    <property type="entry name" value="LprI-like_N"/>
</dbReference>
<dbReference type="KEGG" id="xal:XALC_3104"/>
<evidence type="ECO:0000313" key="5">
    <source>
        <dbReference type="Proteomes" id="UP000001890"/>
    </source>
</evidence>
<feature type="signal peptide" evidence="2">
    <location>
        <begin position="1"/>
        <end position="27"/>
    </location>
</feature>
<keyword evidence="2" id="KW-0732">Signal</keyword>
<dbReference type="AlphaFoldDB" id="D2UGS7"/>
<feature type="coiled-coil region" evidence="1">
    <location>
        <begin position="139"/>
        <end position="166"/>
    </location>
</feature>
<dbReference type="EMBL" id="FP565176">
    <property type="protein sequence ID" value="CBA17588.1"/>
    <property type="molecule type" value="Genomic_DNA"/>
</dbReference>
<feature type="domain" description="Lysozyme inhibitor LprI-like N-terminal" evidence="3">
    <location>
        <begin position="72"/>
        <end position="163"/>
    </location>
</feature>
<evidence type="ECO:0000256" key="2">
    <source>
        <dbReference type="SAM" id="SignalP"/>
    </source>
</evidence>
<name>D2UGS7_XANAP</name>
<keyword evidence="1" id="KW-0175">Coiled coil</keyword>
<feature type="chain" id="PRO_5003037633" description="Lysozyme inhibitor LprI-like N-terminal domain-containing protein" evidence="2">
    <location>
        <begin position="28"/>
        <end position="171"/>
    </location>
</feature>
<dbReference type="GeneID" id="70780680"/>
<gene>
    <name evidence="4" type="ordered locus">XALc_3104</name>
</gene>
<dbReference type="RefSeq" id="WP_012917581.1">
    <property type="nucleotide sequence ID" value="NC_013722.1"/>
</dbReference>
<reference evidence="4 5" key="1">
    <citation type="journal article" date="2009" name="BMC Genomics">
        <title>The complete genome sequence of Xanthomonas albilineans provides new insights into the reductive genome evolution of the xylem-limited Xanthomonadaceae.</title>
        <authorList>
            <person name="Pieretti I."/>
            <person name="Royer M."/>
            <person name="Barbe V."/>
            <person name="Carrere S."/>
            <person name="Koebnik R."/>
            <person name="Cociancich S."/>
            <person name="Couloux A."/>
            <person name="Darrasse A."/>
            <person name="Gouzy J."/>
            <person name="Jacques M.A."/>
            <person name="Lauber E."/>
            <person name="Manceau C."/>
            <person name="Mangenot S."/>
            <person name="Poussier S."/>
            <person name="Segurens B."/>
            <person name="Szurek B."/>
            <person name="Verdier V."/>
            <person name="Arlat M."/>
            <person name="Rott P."/>
        </authorList>
    </citation>
    <scope>NUCLEOTIDE SEQUENCE [LARGE SCALE GENOMIC DNA]</scope>
    <source>
        <strain evidence="5">GPE PC73 / CFBP 7063</strain>
    </source>
</reference>
<keyword evidence="5" id="KW-1185">Reference proteome</keyword>
<proteinExistence type="predicted"/>
<dbReference type="eggNOG" id="COG3755">
    <property type="taxonomic scope" value="Bacteria"/>
</dbReference>
<accession>D2UGS7</accession>
<organism evidence="4 5">
    <name type="scientific">Xanthomonas albilineans (strain GPE PC73 / CFBP 7063)</name>
    <dbReference type="NCBI Taxonomy" id="380358"/>
    <lineage>
        <taxon>Bacteria</taxon>
        <taxon>Pseudomonadati</taxon>
        <taxon>Pseudomonadota</taxon>
        <taxon>Gammaproteobacteria</taxon>
        <taxon>Lysobacterales</taxon>
        <taxon>Lysobacteraceae</taxon>
        <taxon>Xanthomonas</taxon>
    </lineage>
</organism>
<sequence length="171" mass="19447">MRNSNAIARHRLVWAFIFMTVSTCSTAAAQQSAAQAQALLQQTQQIQQMQQQMQQVQTEQASNGLSAAYLECRKQATGLDERRRCIQREQRVQQDRLDRAYDTLRYRLSGSDRAKLIDAQYTWQQSNAQGEALDKALSRRSQEATLQNAEANLRRIGARADQLEGYARSGH</sequence>
<dbReference type="Pfam" id="PF07007">
    <property type="entry name" value="LprI"/>
    <property type="match status" value="1"/>
</dbReference>
<evidence type="ECO:0000259" key="3">
    <source>
        <dbReference type="Pfam" id="PF07007"/>
    </source>
</evidence>
<evidence type="ECO:0000313" key="4">
    <source>
        <dbReference type="EMBL" id="CBA17588.1"/>
    </source>
</evidence>